<dbReference type="Pfam" id="PF08447">
    <property type="entry name" value="PAS_3"/>
    <property type="match status" value="1"/>
</dbReference>
<feature type="domain" description="PAC" evidence="2">
    <location>
        <begin position="15"/>
        <end position="68"/>
    </location>
</feature>
<dbReference type="PROSITE" id="PS50113">
    <property type="entry name" value="PAC"/>
    <property type="match status" value="1"/>
</dbReference>
<dbReference type="Gene3D" id="3.30.450.20">
    <property type="entry name" value="PAS domain"/>
    <property type="match status" value="3"/>
</dbReference>
<dbReference type="InterPro" id="IPR035965">
    <property type="entry name" value="PAS-like_dom_sf"/>
</dbReference>
<dbReference type="Proteomes" id="UP000449710">
    <property type="component" value="Unassembled WGS sequence"/>
</dbReference>
<evidence type="ECO:0000259" key="1">
    <source>
        <dbReference type="PROSITE" id="PS50112"/>
    </source>
</evidence>
<feature type="domain" description="PAS" evidence="1">
    <location>
        <begin position="69"/>
        <end position="122"/>
    </location>
</feature>
<dbReference type="CDD" id="cd00130">
    <property type="entry name" value="PAS"/>
    <property type="match status" value="2"/>
</dbReference>
<dbReference type="SMART" id="SM00267">
    <property type="entry name" value="GGDEF"/>
    <property type="match status" value="1"/>
</dbReference>
<keyword evidence="6" id="KW-1185">Reference proteome</keyword>
<accession>A0AA43XML5</accession>
<proteinExistence type="predicted"/>
<dbReference type="Gene3D" id="3.30.70.270">
    <property type="match status" value="1"/>
</dbReference>
<comment type="caution">
    <text evidence="5">The sequence shown here is derived from an EMBL/GenBank/DDBJ whole genome shotgun (WGS) entry which is preliminary data.</text>
</comment>
<dbReference type="EMBL" id="SUMG01000035">
    <property type="protein sequence ID" value="NBG89618.1"/>
    <property type="molecule type" value="Genomic_DNA"/>
</dbReference>
<evidence type="ECO:0000259" key="3">
    <source>
        <dbReference type="PROSITE" id="PS50887"/>
    </source>
</evidence>
<feature type="domain" description="HD-GYP" evidence="4">
    <location>
        <begin position="467"/>
        <end position="601"/>
    </location>
</feature>
<dbReference type="InterPro" id="IPR001610">
    <property type="entry name" value="PAC"/>
</dbReference>
<protein>
    <submittedName>
        <fullName evidence="5">PAS domain S-box protein</fullName>
    </submittedName>
</protein>
<dbReference type="InterPro" id="IPR037522">
    <property type="entry name" value="HD_GYP_dom"/>
</dbReference>
<dbReference type="SMART" id="SM00086">
    <property type="entry name" value="PAC"/>
    <property type="match status" value="1"/>
</dbReference>
<dbReference type="PANTHER" id="PTHR44757">
    <property type="entry name" value="DIGUANYLATE CYCLASE DGCP"/>
    <property type="match status" value="1"/>
</dbReference>
<gene>
    <name evidence="5" type="ORF">ISALK_14125</name>
</gene>
<dbReference type="InterPro" id="IPR000700">
    <property type="entry name" value="PAS-assoc_C"/>
</dbReference>
<dbReference type="SUPFAM" id="SSF55785">
    <property type="entry name" value="PYP-like sensor domain (PAS domain)"/>
    <property type="match status" value="3"/>
</dbReference>
<dbReference type="InterPro" id="IPR000160">
    <property type="entry name" value="GGDEF_dom"/>
</dbReference>
<dbReference type="PROSITE" id="PS51832">
    <property type="entry name" value="HD_GYP"/>
    <property type="match status" value="1"/>
</dbReference>
<name>A0AA43XML5_9CLOT</name>
<evidence type="ECO:0000259" key="2">
    <source>
        <dbReference type="PROSITE" id="PS50113"/>
    </source>
</evidence>
<dbReference type="NCBIfam" id="TIGR00229">
    <property type="entry name" value="sensory_box"/>
    <property type="match status" value="2"/>
</dbReference>
<dbReference type="PROSITE" id="PS50887">
    <property type="entry name" value="GGDEF"/>
    <property type="match status" value="1"/>
</dbReference>
<dbReference type="InterPro" id="IPR029787">
    <property type="entry name" value="Nucleotide_cyclase"/>
</dbReference>
<dbReference type="AlphaFoldDB" id="A0AA43XML5"/>
<dbReference type="InterPro" id="IPR052155">
    <property type="entry name" value="Biofilm_reg_signaling"/>
</dbReference>
<dbReference type="InterPro" id="IPR000014">
    <property type="entry name" value="PAS"/>
</dbReference>
<evidence type="ECO:0000259" key="4">
    <source>
        <dbReference type="PROSITE" id="PS51832"/>
    </source>
</evidence>
<dbReference type="SUPFAM" id="SSF55073">
    <property type="entry name" value="Nucleotide cyclase"/>
    <property type="match status" value="1"/>
</dbReference>
<dbReference type="Pfam" id="PF00990">
    <property type="entry name" value="GGDEF"/>
    <property type="match status" value="1"/>
</dbReference>
<organism evidence="5 6">
    <name type="scientific">Isachenkonia alkalipeptolytica</name>
    <dbReference type="NCBI Taxonomy" id="2565777"/>
    <lineage>
        <taxon>Bacteria</taxon>
        <taxon>Bacillati</taxon>
        <taxon>Bacillota</taxon>
        <taxon>Clostridia</taxon>
        <taxon>Eubacteriales</taxon>
        <taxon>Clostridiaceae</taxon>
        <taxon>Isachenkonia</taxon>
    </lineage>
</organism>
<dbReference type="InterPro" id="IPR003607">
    <property type="entry name" value="HD/PDEase_dom"/>
</dbReference>
<dbReference type="NCBIfam" id="TIGR00254">
    <property type="entry name" value="GGDEF"/>
    <property type="match status" value="1"/>
</dbReference>
<dbReference type="Pfam" id="PF13426">
    <property type="entry name" value="PAS_9"/>
    <property type="match status" value="2"/>
</dbReference>
<dbReference type="Gene3D" id="1.10.3210.10">
    <property type="entry name" value="Hypothetical protein af1432"/>
    <property type="match status" value="1"/>
</dbReference>
<evidence type="ECO:0000313" key="5">
    <source>
        <dbReference type="EMBL" id="NBG89618.1"/>
    </source>
</evidence>
<feature type="domain" description="PAS" evidence="1">
    <location>
        <begin position="193"/>
        <end position="249"/>
    </location>
</feature>
<dbReference type="PROSITE" id="PS50112">
    <property type="entry name" value="PAS"/>
    <property type="match status" value="2"/>
</dbReference>
<dbReference type="CDD" id="cd01949">
    <property type="entry name" value="GGDEF"/>
    <property type="match status" value="1"/>
</dbReference>
<sequence>MTELQKHVDGESSIYTAEYKLRQKDGSYIWVHERAKATERGGDGKALRIVGTQRDVTKERNGQDQLLYQKKSFECLFENSPEAIAYFDKNEYIITVNPAFTKLFGYTYEDVKGRHINEVIDPFKKVEGYLTFAQFEKQDLKFKDTVRYDKYGNPIKVLAKGVPIVINDKMVAGYSIYTDVSFMKHAEEQIKKQKNILESHFNYSPDGIAHIDLNFRVLEINNKFTELFGYTAEEAIGKTIDELITPKNQLQEGIGINDMALRNQKIEIDTVRQDKAGNLIDVCVRGGSTIVDGKIIGYQVIYTDIRNRKEAEEKIRYLSYYDKLTGLYNRAFFEEELKRLDTKRQLPLGIIIGDVNGLKLTNDVFGHLEGDQLLIRTAEILSEACRKEDVLCRWGGDEFAILLPHTDKESVEKIGRRIYNLCEKPSDTPINISISLGYGIKQRATQSIKEIIKQAEEQMYRNKLLEGKSNRSHIIDSLQKSMYERSHETEAHAKRMKDLSHTLGKGLNLDNDKLNELSLLAILHDIGKMAIPDDILGKPGKLTKGEWEKMKRHSEIGYRIAETSPELIHISKYILFHHERWDGTGYPQGLKRMKFHCYPEL</sequence>
<dbReference type="SUPFAM" id="SSF109604">
    <property type="entry name" value="HD-domain/PDEase-like"/>
    <property type="match status" value="1"/>
</dbReference>
<dbReference type="PANTHER" id="PTHR44757:SF2">
    <property type="entry name" value="BIOFILM ARCHITECTURE MAINTENANCE PROTEIN MBAA"/>
    <property type="match status" value="1"/>
</dbReference>
<dbReference type="InterPro" id="IPR043128">
    <property type="entry name" value="Rev_trsase/Diguanyl_cyclase"/>
</dbReference>
<evidence type="ECO:0000313" key="6">
    <source>
        <dbReference type="Proteomes" id="UP000449710"/>
    </source>
</evidence>
<feature type="domain" description="GGDEF" evidence="3">
    <location>
        <begin position="346"/>
        <end position="477"/>
    </location>
</feature>
<dbReference type="InterPro" id="IPR013655">
    <property type="entry name" value="PAS_fold_3"/>
</dbReference>
<dbReference type="CDD" id="cd00077">
    <property type="entry name" value="HDc"/>
    <property type="match status" value="1"/>
</dbReference>
<dbReference type="Pfam" id="PF13487">
    <property type="entry name" value="HD_5"/>
    <property type="match status" value="1"/>
</dbReference>
<reference evidence="5 6" key="1">
    <citation type="submission" date="2019-04" db="EMBL/GenBank/DDBJ databases">
        <title>Isachenkonia alkalipeptolytica gen. nov. sp. nov. a new anaerobic, alkiliphilic organothrophic bacterium capable to reduce synthesized ferrihydrite isolated from a soda lake.</title>
        <authorList>
            <person name="Toshchakov S.V."/>
            <person name="Zavarzina D.G."/>
            <person name="Zhilina T.N."/>
            <person name="Kostrikina N.A."/>
            <person name="Kublanov I.V."/>
        </authorList>
    </citation>
    <scope>NUCLEOTIDE SEQUENCE [LARGE SCALE GENOMIC DNA]</scope>
    <source>
        <strain evidence="5 6">Z-1701</strain>
    </source>
</reference>
<dbReference type="SMART" id="SM00091">
    <property type="entry name" value="PAS"/>
    <property type="match status" value="2"/>
</dbReference>